<dbReference type="RefSeq" id="WP_198069728.1">
    <property type="nucleotide sequence ID" value="NZ_JAEDAD010000005.1"/>
</dbReference>
<comment type="caution">
    <text evidence="2">The sequence shown here is derived from an EMBL/GenBank/DDBJ whole genome shotgun (WGS) entry which is preliminary data.</text>
</comment>
<dbReference type="EMBL" id="JAEDAE010000010">
    <property type="protein sequence ID" value="MBH8560059.1"/>
    <property type="molecule type" value="Genomic_DNA"/>
</dbReference>
<sequence length="55" mass="5245">MTQATPGTRHRDDGGGAAAGAVVPGPRRGSGAAGVPWGVGLAPPLTWAASAGVRP</sequence>
<dbReference type="Proteomes" id="UP000625631">
    <property type="component" value="Unassembled WGS sequence"/>
</dbReference>
<evidence type="ECO:0000256" key="1">
    <source>
        <dbReference type="SAM" id="MobiDB-lite"/>
    </source>
</evidence>
<protein>
    <submittedName>
        <fullName evidence="2">Uncharacterized protein</fullName>
    </submittedName>
</protein>
<gene>
    <name evidence="2" type="ORF">I7X13_18505</name>
</gene>
<evidence type="ECO:0000313" key="2">
    <source>
        <dbReference type="EMBL" id="MBH8560059.1"/>
    </source>
</evidence>
<feature type="region of interest" description="Disordered" evidence="1">
    <location>
        <begin position="1"/>
        <end position="55"/>
    </location>
</feature>
<organism evidence="2 3">
    <name type="scientific">Hymenobacter negativus</name>
    <dbReference type="NCBI Taxonomy" id="2795026"/>
    <lineage>
        <taxon>Bacteria</taxon>
        <taxon>Pseudomonadati</taxon>
        <taxon>Bacteroidota</taxon>
        <taxon>Cytophagia</taxon>
        <taxon>Cytophagales</taxon>
        <taxon>Hymenobacteraceae</taxon>
        <taxon>Hymenobacter</taxon>
    </lineage>
</organism>
<name>A0ABS0QBJ0_9BACT</name>
<accession>A0ABS0QBJ0</accession>
<evidence type="ECO:0000313" key="3">
    <source>
        <dbReference type="Proteomes" id="UP000625631"/>
    </source>
</evidence>
<reference evidence="2 3" key="1">
    <citation type="submission" date="2020-12" db="EMBL/GenBank/DDBJ databases">
        <title>Hymenobacter sp.</title>
        <authorList>
            <person name="Kim M.K."/>
        </authorList>
    </citation>
    <scope>NUCLEOTIDE SEQUENCE [LARGE SCALE GENOMIC DNA]</scope>
    <source>
        <strain evidence="2 3">BT442</strain>
    </source>
</reference>
<feature type="compositionally biased region" description="Low complexity" evidence="1">
    <location>
        <begin position="19"/>
        <end position="29"/>
    </location>
</feature>
<keyword evidence="3" id="KW-1185">Reference proteome</keyword>
<proteinExistence type="predicted"/>